<protein>
    <recommendedName>
        <fullName evidence="2">SpoVT-AbrB domain-containing protein</fullName>
    </recommendedName>
</protein>
<dbReference type="Gene3D" id="2.10.260.10">
    <property type="match status" value="1"/>
</dbReference>
<dbReference type="PROSITE" id="PS51740">
    <property type="entry name" value="SPOVT_ABRB"/>
    <property type="match status" value="1"/>
</dbReference>
<keyword evidence="1" id="KW-0238">DNA-binding</keyword>
<dbReference type="Pfam" id="PF04014">
    <property type="entry name" value="MazE_antitoxin"/>
    <property type="match status" value="1"/>
</dbReference>
<evidence type="ECO:0000313" key="4">
    <source>
        <dbReference type="Proteomes" id="UP000177987"/>
    </source>
</evidence>
<dbReference type="InterPro" id="IPR037914">
    <property type="entry name" value="SpoVT-AbrB_sf"/>
</dbReference>
<accession>A0A1G2SG13</accession>
<dbReference type="PANTHER" id="PTHR40516">
    <property type="entry name" value="ANTITOXIN CHPS-RELATED"/>
    <property type="match status" value="1"/>
</dbReference>
<dbReference type="PANTHER" id="PTHR40516:SF1">
    <property type="entry name" value="ANTITOXIN CHPS-RELATED"/>
    <property type="match status" value="1"/>
</dbReference>
<dbReference type="GO" id="GO:0097351">
    <property type="term" value="F:toxin sequestering activity"/>
    <property type="evidence" value="ECO:0007669"/>
    <property type="project" value="InterPro"/>
</dbReference>
<dbReference type="GO" id="GO:0003677">
    <property type="term" value="F:DNA binding"/>
    <property type="evidence" value="ECO:0007669"/>
    <property type="project" value="UniProtKB-UniRule"/>
</dbReference>
<dbReference type="EMBL" id="MHUW01000009">
    <property type="protein sequence ID" value="OHA83955.1"/>
    <property type="molecule type" value="Genomic_DNA"/>
</dbReference>
<comment type="caution">
    <text evidence="3">The sequence shown here is derived from an EMBL/GenBank/DDBJ whole genome shotgun (WGS) entry which is preliminary data.</text>
</comment>
<name>A0A1G2SG13_9BACT</name>
<dbReference type="Proteomes" id="UP000177987">
    <property type="component" value="Unassembled WGS sequence"/>
</dbReference>
<proteinExistence type="predicted"/>
<reference evidence="3 4" key="1">
    <citation type="journal article" date="2016" name="Nat. Commun.">
        <title>Thousands of microbial genomes shed light on interconnected biogeochemical processes in an aquifer system.</title>
        <authorList>
            <person name="Anantharaman K."/>
            <person name="Brown C.T."/>
            <person name="Hug L.A."/>
            <person name="Sharon I."/>
            <person name="Castelle C.J."/>
            <person name="Probst A.J."/>
            <person name="Thomas B.C."/>
            <person name="Singh A."/>
            <person name="Wilkins M.J."/>
            <person name="Karaoz U."/>
            <person name="Brodie E.L."/>
            <person name="Williams K.H."/>
            <person name="Hubbard S.S."/>
            <person name="Banfield J.F."/>
        </authorList>
    </citation>
    <scope>NUCLEOTIDE SEQUENCE [LARGE SCALE GENOMIC DNA]</scope>
</reference>
<evidence type="ECO:0000313" key="3">
    <source>
        <dbReference type="EMBL" id="OHA83955.1"/>
    </source>
</evidence>
<dbReference type="InterPro" id="IPR007159">
    <property type="entry name" value="SpoVT-AbrB_dom"/>
</dbReference>
<organism evidence="3 4">
    <name type="scientific">Candidatus Yonathbacteria bacterium RIFCSPLOWO2_01_FULL_47_33b</name>
    <dbReference type="NCBI Taxonomy" id="1802727"/>
    <lineage>
        <taxon>Bacteria</taxon>
        <taxon>Candidatus Yonathiibacteriota</taxon>
    </lineage>
</organism>
<evidence type="ECO:0000259" key="2">
    <source>
        <dbReference type="PROSITE" id="PS51740"/>
    </source>
</evidence>
<feature type="domain" description="SpoVT-AbrB" evidence="2">
    <location>
        <begin position="3"/>
        <end position="48"/>
    </location>
</feature>
<dbReference type="SMART" id="SM00966">
    <property type="entry name" value="SpoVT_AbrB"/>
    <property type="match status" value="1"/>
</dbReference>
<evidence type="ECO:0000256" key="1">
    <source>
        <dbReference type="PROSITE-ProRule" id="PRU01076"/>
    </source>
</evidence>
<gene>
    <name evidence="3" type="ORF">A2937_00415</name>
</gene>
<dbReference type="InterPro" id="IPR039052">
    <property type="entry name" value="Antitox_PemI-like"/>
</dbReference>
<sequence>MTTKYQKWGNSLAIRIPKEIAREVNIREGSDASFSVENGVIMLSSPKKPKYTLEGLLKNFDKKTQHELIDWGPDVGNEVLPPWQN</sequence>
<dbReference type="AlphaFoldDB" id="A0A1G2SG13"/>
<dbReference type="SUPFAM" id="SSF89447">
    <property type="entry name" value="AbrB/MazE/MraZ-like"/>
    <property type="match status" value="1"/>
</dbReference>
<dbReference type="STRING" id="1802727.A2937_00415"/>